<gene>
    <name evidence="8" type="ORF">D1164_12265</name>
</gene>
<dbReference type="EMBL" id="QWET01000008">
    <property type="protein sequence ID" value="RIH64812.1"/>
    <property type="molecule type" value="Genomic_DNA"/>
</dbReference>
<name>A0A399D2A2_9BACT</name>
<dbReference type="InterPro" id="IPR011990">
    <property type="entry name" value="TPR-like_helical_dom_sf"/>
</dbReference>
<keyword evidence="5" id="KW-0998">Cell outer membrane</keyword>
<dbReference type="Proteomes" id="UP000266441">
    <property type="component" value="Unassembled WGS sequence"/>
</dbReference>
<dbReference type="Gene3D" id="1.25.40.390">
    <property type="match status" value="1"/>
</dbReference>
<keyword evidence="4" id="KW-0472">Membrane</keyword>
<dbReference type="RefSeq" id="WP_119350277.1">
    <property type="nucleotide sequence ID" value="NZ_QWET01000008.1"/>
</dbReference>
<organism evidence="8 9">
    <name type="scientific">Mariniphaga sediminis</name>
    <dbReference type="NCBI Taxonomy" id="1628158"/>
    <lineage>
        <taxon>Bacteria</taxon>
        <taxon>Pseudomonadati</taxon>
        <taxon>Bacteroidota</taxon>
        <taxon>Bacteroidia</taxon>
        <taxon>Marinilabiliales</taxon>
        <taxon>Prolixibacteraceae</taxon>
        <taxon>Mariniphaga</taxon>
    </lineage>
</organism>
<sequence length="526" mass="59361">MKKIILSIIIAAFLVSCQENLLETIPDDRISTEIYWHTEDDAITGANALYPTLDGNKLFAYDGITDVFHTNRLFENNSIIEAGNSDATFSRYLDEWDDAYTAIQRANYFFENIDGVETDNAQLISQLKGEVRTIRAFHYMKLVMLYGDVPLVTTNISAEEGKTITRDPVSTIWDFVSQELTTAAGELPTTQTGNNTGRVIKGAALGLKARAMLYAGRYSESAAAAKQVMDLGVYSLHNSYEDLFQYAGENCSEVILDHQYAKDVYSNNYYNTLGPWSLVPGSVGSVYVPTKKLVDMYDMTNGLPITDPESGFDPYNPYENRDPRLKQSIFVTGMVLPNGLIYNSIPGDPDATDPVGGTLYTTTTGWNVKKYISDDDMTTPGNSGINLILLRYAEVLLTYAEAKIELNEIDNSVYDAINEVRTRVSVEMPPIGQNFTQEQLRQLVRKERTIELAFEGTRLFDLRRWRIAHIVMPEDVYGMTYDDNGTLVTLEITGYNRVFNENRDYLWPIPQKERELSPNLVQNPNW</sequence>
<protein>
    <submittedName>
        <fullName evidence="8">RagB/SusD family nutrient uptake outer membrane protein</fullName>
    </submittedName>
</protein>
<evidence type="ECO:0000313" key="9">
    <source>
        <dbReference type="Proteomes" id="UP000266441"/>
    </source>
</evidence>
<evidence type="ECO:0000256" key="2">
    <source>
        <dbReference type="ARBA" id="ARBA00006275"/>
    </source>
</evidence>
<accession>A0A399D2A2</accession>
<dbReference type="InterPro" id="IPR033985">
    <property type="entry name" value="SusD-like_N"/>
</dbReference>
<evidence type="ECO:0000256" key="3">
    <source>
        <dbReference type="ARBA" id="ARBA00022729"/>
    </source>
</evidence>
<keyword evidence="9" id="KW-1185">Reference proteome</keyword>
<dbReference type="OrthoDB" id="5694214at2"/>
<dbReference type="InterPro" id="IPR012944">
    <property type="entry name" value="SusD_RagB_dom"/>
</dbReference>
<evidence type="ECO:0000259" key="7">
    <source>
        <dbReference type="Pfam" id="PF14322"/>
    </source>
</evidence>
<evidence type="ECO:0000256" key="1">
    <source>
        <dbReference type="ARBA" id="ARBA00004442"/>
    </source>
</evidence>
<dbReference type="SUPFAM" id="SSF48452">
    <property type="entry name" value="TPR-like"/>
    <property type="match status" value="1"/>
</dbReference>
<dbReference type="GO" id="GO:0009279">
    <property type="term" value="C:cell outer membrane"/>
    <property type="evidence" value="ECO:0007669"/>
    <property type="project" value="UniProtKB-SubCell"/>
</dbReference>
<comment type="similarity">
    <text evidence="2">Belongs to the SusD family.</text>
</comment>
<feature type="domain" description="RagB/SusD" evidence="6">
    <location>
        <begin position="253"/>
        <end position="526"/>
    </location>
</feature>
<dbReference type="PROSITE" id="PS51257">
    <property type="entry name" value="PROKAR_LIPOPROTEIN"/>
    <property type="match status" value="1"/>
</dbReference>
<comment type="caution">
    <text evidence="8">The sequence shown here is derived from an EMBL/GenBank/DDBJ whole genome shotgun (WGS) entry which is preliminary data.</text>
</comment>
<dbReference type="Pfam" id="PF07980">
    <property type="entry name" value="SusD_RagB"/>
    <property type="match status" value="1"/>
</dbReference>
<evidence type="ECO:0000256" key="5">
    <source>
        <dbReference type="ARBA" id="ARBA00023237"/>
    </source>
</evidence>
<comment type="subcellular location">
    <subcellularLocation>
        <location evidence="1">Cell outer membrane</location>
    </subcellularLocation>
</comment>
<proteinExistence type="inferred from homology"/>
<dbReference type="Pfam" id="PF14322">
    <property type="entry name" value="SusD-like_3"/>
    <property type="match status" value="1"/>
</dbReference>
<keyword evidence="3" id="KW-0732">Signal</keyword>
<feature type="domain" description="SusD-like N-terminal" evidence="7">
    <location>
        <begin position="63"/>
        <end position="212"/>
    </location>
</feature>
<evidence type="ECO:0000256" key="4">
    <source>
        <dbReference type="ARBA" id="ARBA00023136"/>
    </source>
</evidence>
<evidence type="ECO:0000259" key="6">
    <source>
        <dbReference type="Pfam" id="PF07980"/>
    </source>
</evidence>
<evidence type="ECO:0000313" key="8">
    <source>
        <dbReference type="EMBL" id="RIH64812.1"/>
    </source>
</evidence>
<reference evidence="8 9" key="1">
    <citation type="journal article" date="2015" name="Int. J. Syst. Evol. Microbiol.">
        <title>Mariniphaga sediminis sp. nov., isolated from coastal sediment.</title>
        <authorList>
            <person name="Wang F.Q."/>
            <person name="Shen Q.Y."/>
            <person name="Chen G.J."/>
            <person name="Du Z.J."/>
        </authorList>
    </citation>
    <scope>NUCLEOTIDE SEQUENCE [LARGE SCALE GENOMIC DNA]</scope>
    <source>
        <strain evidence="8 9">SY21</strain>
    </source>
</reference>
<dbReference type="AlphaFoldDB" id="A0A399D2A2"/>